<evidence type="ECO:0000313" key="5">
    <source>
        <dbReference type="EMBL" id="KOO68799.1"/>
    </source>
</evidence>
<name>A0A8E1QZI7_9BACT</name>
<dbReference type="Proteomes" id="UP000036951">
    <property type="component" value="Unassembled WGS sequence"/>
</dbReference>
<dbReference type="InterPro" id="IPR050221">
    <property type="entry name" value="26S_Proteasome_ATPase"/>
</dbReference>
<dbReference type="GO" id="GO:0005524">
    <property type="term" value="F:ATP binding"/>
    <property type="evidence" value="ECO:0007669"/>
    <property type="project" value="UniProtKB-KW"/>
</dbReference>
<feature type="domain" description="AAA+ ATPase" evidence="4">
    <location>
        <begin position="351"/>
        <end position="490"/>
    </location>
</feature>
<sequence length="578" mass="67226">MGELKVKTETGEQTEKTEKKEKLTLMTAMDNIVELSEGSNLSDEFYEKAKRYISYVCRKLSVNKVQAVLLSLFVDNCWDRDVELRTLAEYLKCRMVRMINYSTEIDELLKRKMIRIKNRRGETTYAMGPDVIDAFKHNEAFVPAEPKLLTCDELFCEIYSLFESRVYDYLPYEEFISELFSLLETNRNLEFVKQLRTYKLICDNIVNDEGIIFVFWASRLVCDNDYNLDTQSFGDLFKNRAIANKLKGKLSRGESMLQKNGLIQFCNEDGLANHEKYNLTVKAKQEFLSELNMNLNTTTRFKELIKHEDITECKMYYNKRESRQVEQLKELLTEERYTKVCSELKRVGMRSGFTCLFYGAPGTGKTETVMQLAKATHRDVIQVNYAELKSCWVGESEKNVKNLFDRYRALVNSSDVTPILLFNEADALIGIRQKGADRAVEKMENSIQNIILQELEQLEGIFIATTNLTENLDKAFERRFLYKIEFEKPSIVARCGIWKSMIPIISDEDICYLAYHYDFSGGQIENVARKQAIDLILYGKEKMSLEYIKEKCDEELIHKNPMPRVGFISDAEISRKTS</sequence>
<accession>A0A8E1QZI7</accession>
<dbReference type="GO" id="GO:0016887">
    <property type="term" value="F:ATP hydrolysis activity"/>
    <property type="evidence" value="ECO:0007669"/>
    <property type="project" value="InterPro"/>
</dbReference>
<dbReference type="Gene3D" id="3.40.50.300">
    <property type="entry name" value="P-loop containing nucleotide triphosphate hydrolases"/>
    <property type="match status" value="1"/>
</dbReference>
<keyword evidence="2" id="KW-0547">Nucleotide-binding</keyword>
<comment type="caution">
    <text evidence="5">The sequence shown here is derived from an EMBL/GenBank/DDBJ whole genome shotgun (WGS) entry which is preliminary data.</text>
</comment>
<organism evidence="5 6">
    <name type="scientific">Xylanibacter rarus</name>
    <dbReference type="NCBI Taxonomy" id="1676614"/>
    <lineage>
        <taxon>Bacteria</taxon>
        <taxon>Pseudomonadati</taxon>
        <taxon>Bacteroidota</taxon>
        <taxon>Bacteroidia</taxon>
        <taxon>Bacteroidales</taxon>
        <taxon>Prevotellaceae</taxon>
        <taxon>Xylanibacter</taxon>
    </lineage>
</organism>
<keyword evidence="3" id="KW-0067">ATP-binding</keyword>
<evidence type="ECO:0000256" key="3">
    <source>
        <dbReference type="ARBA" id="ARBA00022840"/>
    </source>
</evidence>
<comment type="similarity">
    <text evidence="1">Belongs to the AAA ATPase family.</text>
</comment>
<protein>
    <recommendedName>
        <fullName evidence="4">AAA+ ATPase domain-containing protein</fullName>
    </recommendedName>
</protein>
<evidence type="ECO:0000259" key="4">
    <source>
        <dbReference type="SMART" id="SM00382"/>
    </source>
</evidence>
<dbReference type="SMART" id="SM00382">
    <property type="entry name" value="AAA"/>
    <property type="match status" value="1"/>
</dbReference>
<dbReference type="AlphaFoldDB" id="A0A8E1QZI7"/>
<dbReference type="InterPro" id="IPR027417">
    <property type="entry name" value="P-loop_NTPase"/>
</dbReference>
<dbReference type="InterPro" id="IPR003593">
    <property type="entry name" value="AAA+_ATPase"/>
</dbReference>
<dbReference type="RefSeq" id="WP_162207752.1">
    <property type="nucleotide sequence ID" value="NZ_LFQU01000009.1"/>
</dbReference>
<keyword evidence="6" id="KW-1185">Reference proteome</keyword>
<evidence type="ECO:0000313" key="6">
    <source>
        <dbReference type="Proteomes" id="UP000036951"/>
    </source>
</evidence>
<dbReference type="SUPFAM" id="SSF52540">
    <property type="entry name" value="P-loop containing nucleoside triphosphate hydrolases"/>
    <property type="match status" value="1"/>
</dbReference>
<dbReference type="CDD" id="cd19481">
    <property type="entry name" value="RecA-like_protease"/>
    <property type="match status" value="1"/>
</dbReference>
<gene>
    <name evidence="5" type="ORF">ACU52_06140</name>
</gene>
<dbReference type="Pfam" id="PF00004">
    <property type="entry name" value="AAA"/>
    <property type="match status" value="1"/>
</dbReference>
<evidence type="ECO:0000256" key="1">
    <source>
        <dbReference type="ARBA" id="ARBA00006914"/>
    </source>
</evidence>
<dbReference type="PANTHER" id="PTHR23073">
    <property type="entry name" value="26S PROTEASOME REGULATORY SUBUNIT"/>
    <property type="match status" value="1"/>
</dbReference>
<reference evidence="5 6" key="1">
    <citation type="submission" date="2015-06" db="EMBL/GenBank/DDBJ databases">
        <title>Prevotella sp. 109, sp. nov., a novel member of the family Prevotellaceae isolated from human faeces.</title>
        <authorList>
            <person name="Shkoporov A.N."/>
            <person name="Chaplin A.V."/>
            <person name="Kafarskaia L.I."/>
            <person name="Efimov B.A."/>
        </authorList>
    </citation>
    <scope>NUCLEOTIDE SEQUENCE [LARGE SCALE GENOMIC DNA]</scope>
    <source>
        <strain evidence="5 6">109</strain>
    </source>
</reference>
<evidence type="ECO:0000256" key="2">
    <source>
        <dbReference type="ARBA" id="ARBA00022741"/>
    </source>
</evidence>
<dbReference type="InterPro" id="IPR003959">
    <property type="entry name" value="ATPase_AAA_core"/>
</dbReference>
<dbReference type="EMBL" id="LFQU01000009">
    <property type="protein sequence ID" value="KOO68799.1"/>
    <property type="molecule type" value="Genomic_DNA"/>
</dbReference>
<proteinExistence type="inferred from homology"/>